<keyword evidence="9" id="KW-1185">Reference proteome</keyword>
<evidence type="ECO:0000256" key="4">
    <source>
        <dbReference type="PROSITE-ProRule" id="PRU01343"/>
    </source>
</evidence>
<dbReference type="PANTHER" id="PTHR33248">
    <property type="entry name" value="ZINC ION-BINDING PROTEIN"/>
    <property type="match status" value="1"/>
</dbReference>
<feature type="coiled-coil region" evidence="5">
    <location>
        <begin position="69"/>
        <end position="110"/>
    </location>
</feature>
<reference evidence="8" key="1">
    <citation type="journal article" date="2017" name="Nature">
        <title>The genome of Chenopodium quinoa.</title>
        <authorList>
            <person name="Jarvis D.E."/>
            <person name="Ho Y.S."/>
            <person name="Lightfoot D.J."/>
            <person name="Schmoeckel S.M."/>
            <person name="Li B."/>
            <person name="Borm T.J.A."/>
            <person name="Ohyanagi H."/>
            <person name="Mineta K."/>
            <person name="Michell C.T."/>
            <person name="Saber N."/>
            <person name="Kharbatia N.M."/>
            <person name="Rupper R.R."/>
            <person name="Sharp A.R."/>
            <person name="Dally N."/>
            <person name="Boughton B.A."/>
            <person name="Woo Y.H."/>
            <person name="Gao G."/>
            <person name="Schijlen E.G.W.M."/>
            <person name="Guo X."/>
            <person name="Momin A.A."/>
            <person name="Negrao S."/>
            <person name="Al-Babili S."/>
            <person name="Gehring C."/>
            <person name="Roessner U."/>
            <person name="Jung C."/>
            <person name="Murphy K."/>
            <person name="Arold S.T."/>
            <person name="Gojobori T."/>
            <person name="van der Linden C.G."/>
            <person name="van Loo E.N."/>
            <person name="Jellen E.N."/>
            <person name="Maughan P.J."/>
            <person name="Tester M."/>
        </authorList>
    </citation>
    <scope>NUCLEOTIDE SEQUENCE [LARGE SCALE GENOMIC DNA]</scope>
    <source>
        <strain evidence="8">cv. PI 614886</strain>
    </source>
</reference>
<dbReference type="EnsemblPlants" id="AUR62029844-RA">
    <property type="protein sequence ID" value="AUR62029844-RA:cds"/>
    <property type="gene ID" value="AUR62029844"/>
</dbReference>
<dbReference type="Gramene" id="AUR62029844-RA">
    <property type="protein sequence ID" value="AUR62029844-RA:cds"/>
    <property type="gene ID" value="AUR62029844"/>
</dbReference>
<evidence type="ECO:0000313" key="8">
    <source>
        <dbReference type="EnsemblPlants" id="AUR62029844-RA:cds"/>
    </source>
</evidence>
<dbReference type="PROSITE" id="PS51999">
    <property type="entry name" value="ZF_GRF"/>
    <property type="match status" value="1"/>
</dbReference>
<evidence type="ECO:0000256" key="3">
    <source>
        <dbReference type="ARBA" id="ARBA00022833"/>
    </source>
</evidence>
<keyword evidence="1" id="KW-0479">Metal-binding</keyword>
<protein>
    <recommendedName>
        <fullName evidence="7">GRF-type domain-containing protein</fullName>
    </recommendedName>
</protein>
<feature type="domain" description="GRF-type" evidence="7">
    <location>
        <begin position="25"/>
        <end position="66"/>
    </location>
</feature>
<dbReference type="InterPro" id="IPR010666">
    <property type="entry name" value="Znf_GRF"/>
</dbReference>
<evidence type="ECO:0000256" key="5">
    <source>
        <dbReference type="SAM" id="Coils"/>
    </source>
</evidence>
<keyword evidence="2 4" id="KW-0863">Zinc-finger</keyword>
<evidence type="ECO:0000259" key="7">
    <source>
        <dbReference type="PROSITE" id="PS51999"/>
    </source>
</evidence>
<reference evidence="8" key="2">
    <citation type="submission" date="2021-03" db="UniProtKB">
        <authorList>
            <consortium name="EnsemblPlants"/>
        </authorList>
    </citation>
    <scope>IDENTIFICATION</scope>
</reference>
<sequence>MESQQSHGSTSMSKKLRYPPFPVYCYHDEVAPLRTVKYDGPTKGKLFYGCSFWPRTCGFFKWVDEVDDIRDLKSRIVDKNLIIMELEDKLELVKEKVKKLKAKQEKLVDDVAEVGIVATETLFEMKENNTDKKLNVALILSWAFFDVVFMMK</sequence>
<dbReference type="Pfam" id="PF06839">
    <property type="entry name" value="Zn_ribbon_GRF"/>
    <property type="match status" value="1"/>
</dbReference>
<keyword evidence="6" id="KW-0812">Transmembrane</keyword>
<evidence type="ECO:0000313" key="9">
    <source>
        <dbReference type="Proteomes" id="UP000596660"/>
    </source>
</evidence>
<name>A0A803MI96_CHEQI</name>
<accession>A0A803MI96</accession>
<evidence type="ECO:0000256" key="1">
    <source>
        <dbReference type="ARBA" id="ARBA00022723"/>
    </source>
</evidence>
<proteinExistence type="predicted"/>
<dbReference type="GO" id="GO:0008270">
    <property type="term" value="F:zinc ion binding"/>
    <property type="evidence" value="ECO:0007669"/>
    <property type="project" value="UniProtKB-KW"/>
</dbReference>
<dbReference type="SMR" id="A0A803MI96"/>
<feature type="transmembrane region" description="Helical" evidence="6">
    <location>
        <begin position="134"/>
        <end position="151"/>
    </location>
</feature>
<keyword evidence="6" id="KW-1133">Transmembrane helix</keyword>
<keyword evidence="5" id="KW-0175">Coiled coil</keyword>
<keyword evidence="6" id="KW-0472">Membrane</keyword>
<evidence type="ECO:0000256" key="2">
    <source>
        <dbReference type="ARBA" id="ARBA00022771"/>
    </source>
</evidence>
<keyword evidence="3" id="KW-0862">Zinc</keyword>
<dbReference type="Proteomes" id="UP000596660">
    <property type="component" value="Unplaced"/>
</dbReference>
<evidence type="ECO:0000256" key="6">
    <source>
        <dbReference type="SAM" id="Phobius"/>
    </source>
</evidence>
<dbReference type="AlphaFoldDB" id="A0A803MI96"/>
<organism evidence="8 9">
    <name type="scientific">Chenopodium quinoa</name>
    <name type="common">Quinoa</name>
    <dbReference type="NCBI Taxonomy" id="63459"/>
    <lineage>
        <taxon>Eukaryota</taxon>
        <taxon>Viridiplantae</taxon>
        <taxon>Streptophyta</taxon>
        <taxon>Embryophyta</taxon>
        <taxon>Tracheophyta</taxon>
        <taxon>Spermatophyta</taxon>
        <taxon>Magnoliopsida</taxon>
        <taxon>eudicotyledons</taxon>
        <taxon>Gunneridae</taxon>
        <taxon>Pentapetalae</taxon>
        <taxon>Caryophyllales</taxon>
        <taxon>Chenopodiaceae</taxon>
        <taxon>Chenopodioideae</taxon>
        <taxon>Atripliceae</taxon>
        <taxon>Chenopodium</taxon>
    </lineage>
</organism>